<dbReference type="Proteomes" id="UP000743899">
    <property type="component" value="Unassembled WGS sequence"/>
</dbReference>
<evidence type="ECO:0000256" key="12">
    <source>
        <dbReference type="ARBA" id="ARBA00023136"/>
    </source>
</evidence>
<reference evidence="15 16" key="1">
    <citation type="submission" date="2020-01" db="EMBL/GenBank/DDBJ databases">
        <title>A novel Bacillus sp. from Pasinler.</title>
        <authorList>
            <person name="Adiguzel A."/>
            <person name="Ay H."/>
            <person name="Baltaci M.O."/>
        </authorList>
    </citation>
    <scope>NUCLEOTIDE SEQUENCE [LARGE SCALE GENOMIC DNA]</scope>
    <source>
        <strain evidence="15 16">P1</strain>
    </source>
</reference>
<keyword evidence="8 15" id="KW-0418">Kinase</keyword>
<keyword evidence="12 13" id="KW-0472">Membrane</keyword>
<protein>
    <recommendedName>
        <fullName evidence="3">histidine kinase</fullName>
        <ecNumber evidence="3">2.7.13.3</ecNumber>
    </recommendedName>
</protein>
<feature type="transmembrane region" description="Helical" evidence="13">
    <location>
        <begin position="12"/>
        <end position="36"/>
    </location>
</feature>
<dbReference type="PANTHER" id="PTHR45453:SF2">
    <property type="entry name" value="HISTIDINE KINASE"/>
    <property type="match status" value="1"/>
</dbReference>
<evidence type="ECO:0000256" key="2">
    <source>
        <dbReference type="ARBA" id="ARBA00004651"/>
    </source>
</evidence>
<keyword evidence="5" id="KW-0808">Transferase</keyword>
<evidence type="ECO:0000256" key="6">
    <source>
        <dbReference type="ARBA" id="ARBA00022692"/>
    </source>
</evidence>
<evidence type="ECO:0000256" key="13">
    <source>
        <dbReference type="SAM" id="Phobius"/>
    </source>
</evidence>
<dbReference type="EMBL" id="JAACYS010000038">
    <property type="protein sequence ID" value="NCU17906.1"/>
    <property type="molecule type" value="Genomic_DNA"/>
</dbReference>
<dbReference type="RefSeq" id="WP_161920737.1">
    <property type="nucleotide sequence ID" value="NZ_JAACYS010000038.1"/>
</dbReference>
<dbReference type="InterPro" id="IPR050351">
    <property type="entry name" value="BphY/WalK/GraS-like"/>
</dbReference>
<dbReference type="GO" id="GO:0016301">
    <property type="term" value="F:kinase activity"/>
    <property type="evidence" value="ECO:0007669"/>
    <property type="project" value="UniProtKB-KW"/>
</dbReference>
<gene>
    <name evidence="15" type="ORF">GW534_09200</name>
</gene>
<dbReference type="PANTHER" id="PTHR45453">
    <property type="entry name" value="PHOSPHATE REGULON SENSOR PROTEIN PHOR"/>
    <property type="match status" value="1"/>
</dbReference>
<evidence type="ECO:0000256" key="11">
    <source>
        <dbReference type="ARBA" id="ARBA00023012"/>
    </source>
</evidence>
<dbReference type="InterPro" id="IPR005467">
    <property type="entry name" value="His_kinase_dom"/>
</dbReference>
<dbReference type="Pfam" id="PF02518">
    <property type="entry name" value="HATPase_c"/>
    <property type="match status" value="1"/>
</dbReference>
<accession>A0ABX0A3F1</accession>
<keyword evidence="6 13" id="KW-0812">Transmembrane</keyword>
<evidence type="ECO:0000256" key="8">
    <source>
        <dbReference type="ARBA" id="ARBA00022777"/>
    </source>
</evidence>
<dbReference type="Gene3D" id="3.30.565.10">
    <property type="entry name" value="Histidine kinase-like ATPase, C-terminal domain"/>
    <property type="match status" value="1"/>
</dbReference>
<dbReference type="PRINTS" id="PR00344">
    <property type="entry name" value="BCTRLSENSOR"/>
</dbReference>
<evidence type="ECO:0000313" key="15">
    <source>
        <dbReference type="EMBL" id="NCU17906.1"/>
    </source>
</evidence>
<dbReference type="SUPFAM" id="SSF55874">
    <property type="entry name" value="ATPase domain of HSP90 chaperone/DNA topoisomerase II/histidine kinase"/>
    <property type="match status" value="1"/>
</dbReference>
<dbReference type="SMART" id="SM00387">
    <property type="entry name" value="HATPase_c"/>
    <property type="match status" value="1"/>
</dbReference>
<comment type="caution">
    <text evidence="15">The sequence shown here is derived from an EMBL/GenBank/DDBJ whole genome shotgun (WGS) entry which is preliminary data.</text>
</comment>
<evidence type="ECO:0000256" key="10">
    <source>
        <dbReference type="ARBA" id="ARBA00022989"/>
    </source>
</evidence>
<evidence type="ECO:0000256" key="9">
    <source>
        <dbReference type="ARBA" id="ARBA00022840"/>
    </source>
</evidence>
<keyword evidence="4" id="KW-1003">Cell membrane</keyword>
<keyword evidence="16" id="KW-1185">Reference proteome</keyword>
<dbReference type="PROSITE" id="PS50109">
    <property type="entry name" value="HIS_KIN"/>
    <property type="match status" value="1"/>
</dbReference>
<name>A0ABX0A3F1_9BACI</name>
<evidence type="ECO:0000256" key="7">
    <source>
        <dbReference type="ARBA" id="ARBA00022741"/>
    </source>
</evidence>
<evidence type="ECO:0000313" key="16">
    <source>
        <dbReference type="Proteomes" id="UP000743899"/>
    </source>
</evidence>
<proteinExistence type="predicted"/>
<keyword evidence="9" id="KW-0067">ATP-binding</keyword>
<dbReference type="InterPro" id="IPR003594">
    <property type="entry name" value="HATPase_dom"/>
</dbReference>
<keyword evidence="11" id="KW-0902">Two-component regulatory system</keyword>
<keyword evidence="7" id="KW-0547">Nucleotide-binding</keyword>
<dbReference type="EC" id="2.7.13.3" evidence="3"/>
<dbReference type="InterPro" id="IPR036890">
    <property type="entry name" value="HATPase_C_sf"/>
</dbReference>
<feature type="domain" description="Histidine kinase" evidence="14">
    <location>
        <begin position="130"/>
        <end position="342"/>
    </location>
</feature>
<sequence>MNRFRRILDYIYAYKYWLLMLVCTNLLFIFFAWLAYPETFQVLVGLMVIFTITVSVLSIFITFHKEKAMEDAFHEFLLEPTEINEERLCKVSPRMTWPYIWEMGKVFRSYEKQLNDRTLELADYENYIEGWVHEVKKPLSLMTLVLDNRRDEMSPLVRKRMVHVRDTMHRDVERILYFARLKAVHKDYLFESINLLAFCKKTVTDYQSILEESNFQVEFHGQDVEVVSDRKGLAFIVGQIIDNSVKHVTQSQEQPVLRFETVRENDAILLIVSDNGPGVSREDLPFIFDKGFTGKRGSLTKEATGMGLYLVHKMADDLAIELNVKSEIGKGFTLVLKFPKVK</sequence>
<comment type="catalytic activity">
    <reaction evidence="1">
        <text>ATP + protein L-histidine = ADP + protein N-phospho-L-histidine.</text>
        <dbReference type="EC" id="2.7.13.3"/>
    </reaction>
</comment>
<feature type="transmembrane region" description="Helical" evidence="13">
    <location>
        <begin position="42"/>
        <end position="63"/>
    </location>
</feature>
<dbReference type="InterPro" id="IPR004358">
    <property type="entry name" value="Sig_transdc_His_kin-like_C"/>
</dbReference>
<organism evidence="15 16">
    <name type="scientific">Pallidibacillus pasinlerensis</name>
    <dbReference type="NCBI Taxonomy" id="2703818"/>
    <lineage>
        <taxon>Bacteria</taxon>
        <taxon>Bacillati</taxon>
        <taxon>Bacillota</taxon>
        <taxon>Bacilli</taxon>
        <taxon>Bacillales</taxon>
        <taxon>Bacillaceae</taxon>
        <taxon>Pallidibacillus</taxon>
    </lineage>
</organism>
<keyword evidence="10 13" id="KW-1133">Transmembrane helix</keyword>
<evidence type="ECO:0000256" key="3">
    <source>
        <dbReference type="ARBA" id="ARBA00012438"/>
    </source>
</evidence>
<evidence type="ECO:0000256" key="1">
    <source>
        <dbReference type="ARBA" id="ARBA00000085"/>
    </source>
</evidence>
<evidence type="ECO:0000259" key="14">
    <source>
        <dbReference type="PROSITE" id="PS50109"/>
    </source>
</evidence>
<evidence type="ECO:0000256" key="5">
    <source>
        <dbReference type="ARBA" id="ARBA00022679"/>
    </source>
</evidence>
<comment type="subcellular location">
    <subcellularLocation>
        <location evidence="2">Cell membrane</location>
        <topology evidence="2">Multi-pass membrane protein</topology>
    </subcellularLocation>
</comment>
<evidence type="ECO:0000256" key="4">
    <source>
        <dbReference type="ARBA" id="ARBA00022475"/>
    </source>
</evidence>